<evidence type="ECO:0008006" key="4">
    <source>
        <dbReference type="Google" id="ProtNLM"/>
    </source>
</evidence>
<reference evidence="2 3" key="1">
    <citation type="submission" date="2022-07" db="EMBL/GenBank/DDBJ databases">
        <title>Genome-wide signatures of adaptation to extreme environments.</title>
        <authorList>
            <person name="Cho C.H."/>
            <person name="Yoon H.S."/>
        </authorList>
    </citation>
    <scope>NUCLEOTIDE SEQUENCE [LARGE SCALE GENOMIC DNA]</scope>
    <source>
        <strain evidence="2 3">DBV 063 E5</strain>
    </source>
</reference>
<evidence type="ECO:0000313" key="2">
    <source>
        <dbReference type="EMBL" id="KAK4538662.1"/>
    </source>
</evidence>
<name>A0AAV9J256_CYACA</name>
<feature type="region of interest" description="Disordered" evidence="1">
    <location>
        <begin position="682"/>
        <end position="703"/>
    </location>
</feature>
<proteinExistence type="predicted"/>
<dbReference type="AlphaFoldDB" id="A0AAV9J256"/>
<dbReference type="Gene3D" id="2.40.50.140">
    <property type="entry name" value="Nucleic acid-binding proteins"/>
    <property type="match status" value="1"/>
</dbReference>
<evidence type="ECO:0000256" key="1">
    <source>
        <dbReference type="SAM" id="MobiDB-lite"/>
    </source>
</evidence>
<feature type="region of interest" description="Disordered" evidence="1">
    <location>
        <begin position="978"/>
        <end position="1000"/>
    </location>
</feature>
<comment type="caution">
    <text evidence="2">The sequence shown here is derived from an EMBL/GenBank/DDBJ whole genome shotgun (WGS) entry which is preliminary data.</text>
</comment>
<feature type="compositionally biased region" description="Basic residues" evidence="1">
    <location>
        <begin position="989"/>
        <end position="1000"/>
    </location>
</feature>
<feature type="region of interest" description="Disordered" evidence="1">
    <location>
        <begin position="67"/>
        <end position="115"/>
    </location>
</feature>
<evidence type="ECO:0000313" key="3">
    <source>
        <dbReference type="Proteomes" id="UP001301350"/>
    </source>
</evidence>
<accession>A0AAV9J256</accession>
<organism evidence="2 3">
    <name type="scientific">Cyanidium caldarium</name>
    <name type="common">Red alga</name>
    <dbReference type="NCBI Taxonomy" id="2771"/>
    <lineage>
        <taxon>Eukaryota</taxon>
        <taxon>Rhodophyta</taxon>
        <taxon>Bangiophyceae</taxon>
        <taxon>Cyanidiales</taxon>
        <taxon>Cyanidiaceae</taxon>
        <taxon>Cyanidium</taxon>
    </lineage>
</organism>
<protein>
    <recommendedName>
        <fullName evidence="4">BRCA2 OB1 domain-containing protein</fullName>
    </recommendedName>
</protein>
<feature type="compositionally biased region" description="Low complexity" evidence="1">
    <location>
        <begin position="296"/>
        <end position="318"/>
    </location>
</feature>
<keyword evidence="3" id="KW-1185">Reference proteome</keyword>
<sequence length="1000" mass="109749">MKLSPAGTETNNGREAGVAVLDASWVGESEVRGALLGKRPADEEAVRDAAVRSETDWARCHWEELLRETESRSPRASKRQRVQGQRDERQGEQVQTLAPGRDEKMAPEATSESMEDASVDLSFDTEEAVSDLHSFGGEGNAQFGLLASPGTTNDEVPLNVLHSPPQPSGGFQTGTGKALQAHQGSAMLLQRLFGDAPAVSDAHVPAAAAPSGFRSGGGAQLQASARAAERVHCLFADDRSDTGAAQEPPRPAADTPEQDIFVDAAMRAPPPARASRWTAAFRQPRKSVSRTRCLPRTAPTARPTAPTLPRMSPDAVPRQSPPPPPIPAVTSCRQPRCPRAAFTPDEAHRFVFTGARLDFAALLRACGETEAYAGMLRVGRELQRRAHERPPPAHMDAADIFMALSADSSLSHRDALQRALDDRPSNTPLQQPGSWAWFRHHYALLVYVESLVEMTDPSTRYGRVLTVWRLLWHLTRRYWQWYRAAARNRAVSVLHALRRDEPYDMLLPPMELLVTRVPALPLDGDVVRWQCTDGQCCMSAALILPDGASTPAIRLSAHFRQLSRLRPGARLYCFGAQLRRPSEATGDAEPHLAVSLNGCRLLPFVFRQARNEAPWLRCLGRVRHAMLLTPLSHAVPNGGLVGAIHALLQRVYPLHLLEFVNDAEPQRAGRAAARVQVYDVEQARRRRRQQQPPQTPDRGSRVVGAALNVDDDDRLRVPDWAAPSECAYVPACSVRISDRSGTQYAWLRISRCDEESVRQLQRLEGQTVQLRALLPDAKRFGVYRLVGGLRYGANVRRADTTSVGGRGCFWPRQTPAFRSLPSLSAGDEFDANDQAMAVHVGSVRRGGTPDASRFVYLTDQSDGPLLAVELHGVDAEHLPAALRPLATPSASATCTPVHFVNAAFVRYDAALGVSSADAPPGRCQWRARPPAHIDADAFRAQRARAQSISEGGCVSSTLPARSCWRLWEQLLRWSHALSPPPHSAGERPRHIHRHSPQLLP</sequence>
<feature type="region of interest" description="Disordered" evidence="1">
    <location>
        <begin position="296"/>
        <end position="322"/>
    </location>
</feature>
<gene>
    <name evidence="2" type="ORF">CDCA_CDCA19G4687</name>
</gene>
<dbReference type="EMBL" id="JANCYW010000019">
    <property type="protein sequence ID" value="KAK4538662.1"/>
    <property type="molecule type" value="Genomic_DNA"/>
</dbReference>
<dbReference type="Proteomes" id="UP001301350">
    <property type="component" value="Unassembled WGS sequence"/>
</dbReference>
<dbReference type="InterPro" id="IPR012340">
    <property type="entry name" value="NA-bd_OB-fold"/>
</dbReference>